<dbReference type="PANTHER" id="PTHR12327">
    <property type="entry name" value="ALPHA-TUBULIN N-ACETYLTRANSFERASE 1"/>
    <property type="match status" value="1"/>
</dbReference>
<dbReference type="HAMAP" id="MF_03130">
    <property type="entry name" value="mec17"/>
    <property type="match status" value="1"/>
</dbReference>
<dbReference type="GO" id="GO:0005874">
    <property type="term" value="C:microtubule"/>
    <property type="evidence" value="ECO:0007669"/>
    <property type="project" value="InterPro"/>
</dbReference>
<dbReference type="SUPFAM" id="SSF55729">
    <property type="entry name" value="Acyl-CoA N-acyltransferases (Nat)"/>
    <property type="match status" value="1"/>
</dbReference>
<reference evidence="6 7" key="1">
    <citation type="submission" date="2015-03" db="EMBL/GenBank/DDBJ databases">
        <title>Draft genome of the nematode, Opisthorchis viverrini.</title>
        <authorList>
            <person name="Mitreva M."/>
        </authorList>
    </citation>
    <scope>NUCLEOTIDE SEQUENCE [LARGE SCALE GENOMIC DNA]</scope>
    <source>
        <strain evidence="6">Khon Kaen</strain>
    </source>
</reference>
<dbReference type="GO" id="GO:0019799">
    <property type="term" value="F:tubulin N-acetyltransferase activity"/>
    <property type="evidence" value="ECO:0007669"/>
    <property type="project" value="UniProtKB-UniRule"/>
</dbReference>
<comment type="catalytic activity">
    <reaction evidence="3">
        <text>L-lysyl-[alpha-tubulin] + acetyl-CoA = N(6)-acetyl-L-lysyl-[alpha-tubulin] + CoA + H(+)</text>
        <dbReference type="Rhea" id="RHEA:15277"/>
        <dbReference type="Rhea" id="RHEA-COMP:11278"/>
        <dbReference type="Rhea" id="RHEA-COMP:11279"/>
        <dbReference type="ChEBI" id="CHEBI:15378"/>
        <dbReference type="ChEBI" id="CHEBI:29969"/>
        <dbReference type="ChEBI" id="CHEBI:57287"/>
        <dbReference type="ChEBI" id="CHEBI:57288"/>
        <dbReference type="ChEBI" id="CHEBI:61930"/>
        <dbReference type="EC" id="2.3.1.108"/>
    </reaction>
</comment>
<keyword evidence="2 3" id="KW-0012">Acyltransferase</keyword>
<dbReference type="Proteomes" id="UP000243686">
    <property type="component" value="Unassembled WGS sequence"/>
</dbReference>
<evidence type="ECO:0000256" key="1">
    <source>
        <dbReference type="ARBA" id="ARBA00022679"/>
    </source>
</evidence>
<comment type="caution">
    <text evidence="3">Lacks conserved residue(s) required for the propagation of feature annotation.</text>
</comment>
<organism evidence="6 7">
    <name type="scientific">Opisthorchis viverrini</name>
    <name type="common">Southeast Asian liver fluke</name>
    <dbReference type="NCBI Taxonomy" id="6198"/>
    <lineage>
        <taxon>Eukaryota</taxon>
        <taxon>Metazoa</taxon>
        <taxon>Spiralia</taxon>
        <taxon>Lophotrochozoa</taxon>
        <taxon>Platyhelminthes</taxon>
        <taxon>Trematoda</taxon>
        <taxon>Digenea</taxon>
        <taxon>Opisthorchiida</taxon>
        <taxon>Opisthorchiata</taxon>
        <taxon>Opisthorchiidae</taxon>
        <taxon>Opisthorchis</taxon>
    </lineage>
</organism>
<dbReference type="CDD" id="cd04301">
    <property type="entry name" value="NAT_SF"/>
    <property type="match status" value="1"/>
</dbReference>
<evidence type="ECO:0000256" key="2">
    <source>
        <dbReference type="ARBA" id="ARBA00023315"/>
    </source>
</evidence>
<gene>
    <name evidence="6" type="ORF">X801_09157</name>
</gene>
<protein>
    <recommendedName>
        <fullName evidence="3">Alpha-tubulin N-acetyltransferase</fullName>
        <shortName evidence="3">Alpha-TAT</shortName>
        <shortName evidence="3">TAT</shortName>
        <ecNumber evidence="3">2.3.1.108</ecNumber>
    </recommendedName>
    <alternativeName>
        <fullName evidence="3">Acetyltransferase mec-17 homolog</fullName>
    </alternativeName>
</protein>
<feature type="region of interest" description="Disordered" evidence="4">
    <location>
        <begin position="206"/>
        <end position="313"/>
    </location>
</feature>
<accession>A0A1S8WKS4</accession>
<dbReference type="PANTHER" id="PTHR12327:SF0">
    <property type="entry name" value="ALPHA-TUBULIN N-ACETYLTRANSFERASE 1"/>
    <property type="match status" value="1"/>
</dbReference>
<comment type="function">
    <text evidence="3">Specifically acetylates 'Lys-40' in alpha-tubulin on the lumenal side of microtubules. Promotes microtubule destabilization and accelerates microtubule dynamics; this activity may be independent of acetylation activity. Acetylates alpha-tubulin with a slow enzymatic rate, due to a catalytic site that is not optimized for acetyl transfer. Enters the microtubule through each end and diffuses quickly throughout the lumen of microtubules. Acetylates only long/old microtubules because of its slow acetylation rate since it does not have time to act on dynamically unstable microtubules before the enzyme is released.</text>
</comment>
<feature type="site" description="Crucial for catalytic activity" evidence="3">
    <location>
        <position position="55"/>
    </location>
</feature>
<evidence type="ECO:0000313" key="7">
    <source>
        <dbReference type="Proteomes" id="UP000243686"/>
    </source>
</evidence>
<proteinExistence type="inferred from homology"/>
<comment type="similarity">
    <text evidence="3">Belongs to the acetyltransferase ATAT1 family.</text>
</comment>
<keyword evidence="1 3" id="KW-0808">Transferase</keyword>
<feature type="compositionally biased region" description="Basic and acidic residues" evidence="4">
    <location>
        <begin position="285"/>
        <end position="306"/>
    </location>
</feature>
<dbReference type="GO" id="GO:0048666">
    <property type="term" value="P:neuron development"/>
    <property type="evidence" value="ECO:0007669"/>
    <property type="project" value="UniProtKB-UniRule"/>
</dbReference>
<evidence type="ECO:0000313" key="6">
    <source>
        <dbReference type="EMBL" id="OON15046.1"/>
    </source>
</evidence>
<evidence type="ECO:0000259" key="5">
    <source>
        <dbReference type="PROSITE" id="PS51730"/>
    </source>
</evidence>
<dbReference type="InterPro" id="IPR038746">
    <property type="entry name" value="Atat"/>
</dbReference>
<dbReference type="EMBL" id="KV906258">
    <property type="protein sequence ID" value="OON15046.1"/>
    <property type="molecule type" value="Genomic_DNA"/>
</dbReference>
<sequence length="390" mass="44531">MEFAFRIRDFLNNEIAHLTPDLLNKPPFTHGNVNTTWNNIRELIDTMGEYSAHAQNLPHVVTNFKKFSASDHNLYVLSDVNLNRVIGFLKTGKKRLFMHDSQGLCTEAEPLCVLDFYIHESCQRKGHGKRLFDYMLQVENVAPPSLAIDSPSRKMLHFLSRHYHLDRPIFSSNNFVIYPGFFSFSNNIRKVYQDFRTVYSTNDRKTVLPYGDRSSPRKSRSSQLVRTVDNRVQPHHSTPHTEITVRSAMELTSPSQAKTDWKPSSLAHTNEQSITSTNPRNKTSKSIDSDCKNPEKSSKDDVDKNPSGHFPCIDTKARENYSVISSQELRLLRGLPDGRRTSHEYSYLNAVRNHNGHRKLCCLFGSSTDKGQLTVPRAIESLCSGRLTTD</sequence>
<dbReference type="AlphaFoldDB" id="A0A1S8WKS4"/>
<name>A0A1S8WKS4_OPIVI</name>
<dbReference type="GO" id="GO:0070507">
    <property type="term" value="P:regulation of microtubule cytoskeleton organization"/>
    <property type="evidence" value="ECO:0007669"/>
    <property type="project" value="UniProtKB-UniRule"/>
</dbReference>
<evidence type="ECO:0000256" key="4">
    <source>
        <dbReference type="SAM" id="MobiDB-lite"/>
    </source>
</evidence>
<feature type="binding site" evidence="3">
    <location>
        <begin position="116"/>
        <end position="129"/>
    </location>
    <ligand>
        <name>acetyl-CoA</name>
        <dbReference type="ChEBI" id="CHEBI:57288"/>
    </ligand>
</feature>
<feature type="domain" description="N-acetyltransferase" evidence="5">
    <location>
        <begin position="1"/>
        <end position="182"/>
    </location>
</feature>
<dbReference type="Gene3D" id="3.40.630.30">
    <property type="match status" value="1"/>
</dbReference>
<dbReference type="EC" id="2.3.1.108" evidence="3"/>
<keyword evidence="7" id="KW-1185">Reference proteome</keyword>
<dbReference type="InterPro" id="IPR016181">
    <property type="entry name" value="Acyl_CoA_acyltransferase"/>
</dbReference>
<feature type="compositionally biased region" description="Polar residues" evidence="4">
    <location>
        <begin position="266"/>
        <end position="284"/>
    </location>
</feature>
<dbReference type="InterPro" id="IPR007965">
    <property type="entry name" value="GNAT_ATAT"/>
</dbReference>
<dbReference type="Pfam" id="PF05301">
    <property type="entry name" value="Acetyltransf_16"/>
    <property type="match status" value="1"/>
</dbReference>
<dbReference type="PROSITE" id="PS51730">
    <property type="entry name" value="GNAT_ATAT"/>
    <property type="match status" value="1"/>
</dbReference>
<evidence type="ECO:0000256" key="3">
    <source>
        <dbReference type="HAMAP-Rule" id="MF_03130"/>
    </source>
</evidence>